<feature type="compositionally biased region" description="Pro residues" evidence="2">
    <location>
        <begin position="30"/>
        <end position="90"/>
    </location>
</feature>
<dbReference type="InParanoid" id="A0A7N2LSK6"/>
<feature type="signal peptide" evidence="3">
    <location>
        <begin position="1"/>
        <end position="19"/>
    </location>
</feature>
<sequence length="673" mass="72345">MTNNLSLLLSILLLTISLSSPTPSPNTTHSPPPSLPPPSPPPPPPPPPPYPPPPPPPSPSPPSPSPPPPRRRNPPPLPPPSQSPPPPPLQTRPHPSSSRPRPPPSSPSQPQSSQEINNIIEALIGASDFTNWANIISMINPLTLPISATLFIPQDQDSSLNMNTNMDPLLLPYHIVLQRLSFSDLFNTNTRLPTLLPDKTILITNTSATNFTLNDSPITQPDVYTTNAVTVHGIAVLLDYSIYGDHDTDGLGLSLPKPPPQQPQLQVSPADHGSTIPHPVISLHLVSMPYGAYSPIYIQINQLLLFSLILMGLMDFWISSINDVNATLHLELCDSLQKILCIILNSSGLAFFNSPPKRKKERKKRFQLSRNTLMANHLSLLLSILLLTITIASPTPSPNTTHSPPPSAPPPPLPSSPPPSPSPSPPPSSPSPPPPSPPPPPTPSPPPPSPPPPRQHPPSLPPLSQSPPPPPPSSPSQPQSSQEINDIIEALIGTSDFTNWENIISMINPLTLPISATLFIPQDQDGSLNMNTNVDPFLLPYHIVPQRLSFSDLLLFNTNTRLPTLLPDKTILITNTSATNFTLNDSPITRPDVYATNDVTVHGIAALLEYSIYGDHDTDGLGLSLPKPPPQQPQLPVSPADHGSTIPHADAARLSLCSEFPIVFFLIVCAGLL</sequence>
<dbReference type="PRINTS" id="PR01217">
    <property type="entry name" value="PRICHEXTENSN"/>
</dbReference>
<feature type="region of interest" description="Disordered" evidence="2">
    <location>
        <begin position="396"/>
        <end position="482"/>
    </location>
</feature>
<dbReference type="PANTHER" id="PTHR33985:SF5">
    <property type="entry name" value="FASCICLIN-LIKE ARABINOGALACTAN FAMILY PROTEIN"/>
    <property type="match status" value="1"/>
</dbReference>
<keyword evidence="3" id="KW-0732">Signal</keyword>
<feature type="compositionally biased region" description="Pro residues" evidence="2">
    <location>
        <begin position="403"/>
        <end position="475"/>
    </location>
</feature>
<feature type="region of interest" description="Disordered" evidence="2">
    <location>
        <begin position="621"/>
        <end position="642"/>
    </location>
</feature>
<feature type="compositionally biased region" description="Low complexity" evidence="2">
    <location>
        <begin position="18"/>
        <end position="29"/>
    </location>
</feature>
<proteinExistence type="inferred from homology"/>
<reference evidence="5 6" key="1">
    <citation type="journal article" date="2016" name="G3 (Bethesda)">
        <title>First Draft Assembly and Annotation of the Genome of a California Endemic Oak Quercus lobata Nee (Fagaceae).</title>
        <authorList>
            <person name="Sork V.L."/>
            <person name="Fitz-Gibbon S.T."/>
            <person name="Puiu D."/>
            <person name="Crepeau M."/>
            <person name="Gugger P.F."/>
            <person name="Sherman R."/>
            <person name="Stevens K."/>
            <person name="Langley C.H."/>
            <person name="Pellegrini M."/>
            <person name="Salzberg S.L."/>
        </authorList>
    </citation>
    <scope>NUCLEOTIDE SEQUENCE [LARGE SCALE GENOMIC DNA]</scope>
    <source>
        <strain evidence="5 6">cv. SW786</strain>
    </source>
</reference>
<name>A0A7N2LSK6_QUELO</name>
<dbReference type="Proteomes" id="UP000594261">
    <property type="component" value="Chromosome 5"/>
</dbReference>
<accession>A0A7N2LSK6</accession>
<evidence type="ECO:0000256" key="2">
    <source>
        <dbReference type="SAM" id="MobiDB-lite"/>
    </source>
</evidence>
<evidence type="ECO:0000259" key="4">
    <source>
        <dbReference type="PROSITE" id="PS50213"/>
    </source>
</evidence>
<dbReference type="PANTHER" id="PTHR33985">
    <property type="entry name" value="OS02G0491300 PROTEIN-RELATED"/>
    <property type="match status" value="1"/>
</dbReference>
<dbReference type="Pfam" id="PF02469">
    <property type="entry name" value="Fasciclin"/>
    <property type="match status" value="2"/>
</dbReference>
<protein>
    <recommendedName>
        <fullName evidence="4">FAS1 domain-containing protein</fullName>
    </recommendedName>
</protein>
<dbReference type="Gene3D" id="2.30.180.10">
    <property type="entry name" value="FAS1 domain"/>
    <property type="match status" value="2"/>
</dbReference>
<evidence type="ECO:0000313" key="6">
    <source>
        <dbReference type="Proteomes" id="UP000594261"/>
    </source>
</evidence>
<keyword evidence="6" id="KW-1185">Reference proteome</keyword>
<comment type="similarity">
    <text evidence="1">Belongs to the fasciclin-like AGP family.</text>
</comment>
<organism evidence="5 6">
    <name type="scientific">Quercus lobata</name>
    <name type="common">Valley oak</name>
    <dbReference type="NCBI Taxonomy" id="97700"/>
    <lineage>
        <taxon>Eukaryota</taxon>
        <taxon>Viridiplantae</taxon>
        <taxon>Streptophyta</taxon>
        <taxon>Embryophyta</taxon>
        <taxon>Tracheophyta</taxon>
        <taxon>Spermatophyta</taxon>
        <taxon>Magnoliopsida</taxon>
        <taxon>eudicotyledons</taxon>
        <taxon>Gunneridae</taxon>
        <taxon>Pentapetalae</taxon>
        <taxon>rosids</taxon>
        <taxon>fabids</taxon>
        <taxon>Fagales</taxon>
        <taxon>Fagaceae</taxon>
        <taxon>Quercus</taxon>
    </lineage>
</organism>
<evidence type="ECO:0000256" key="1">
    <source>
        <dbReference type="ARBA" id="ARBA00007843"/>
    </source>
</evidence>
<dbReference type="SUPFAM" id="SSF82153">
    <property type="entry name" value="FAS1 domain"/>
    <property type="match status" value="2"/>
</dbReference>
<feature type="domain" description="FAS1" evidence="4">
    <location>
        <begin position="116"/>
        <end position="237"/>
    </location>
</feature>
<evidence type="ECO:0000256" key="3">
    <source>
        <dbReference type="SAM" id="SignalP"/>
    </source>
</evidence>
<feature type="domain" description="FAS1" evidence="4">
    <location>
        <begin position="484"/>
        <end position="607"/>
    </location>
</feature>
<dbReference type="EMBL" id="LRBV02000005">
    <property type="status" value="NOT_ANNOTATED_CDS"/>
    <property type="molecule type" value="Genomic_DNA"/>
</dbReference>
<dbReference type="PROSITE" id="PS50213">
    <property type="entry name" value="FAS1"/>
    <property type="match status" value="2"/>
</dbReference>
<dbReference type="InterPro" id="IPR000782">
    <property type="entry name" value="FAS1_domain"/>
</dbReference>
<reference evidence="5" key="2">
    <citation type="submission" date="2021-01" db="UniProtKB">
        <authorList>
            <consortium name="EnsemblPlants"/>
        </authorList>
    </citation>
    <scope>IDENTIFICATION</scope>
</reference>
<dbReference type="FunFam" id="2.30.180.10:FF:000046">
    <property type="entry name" value="Fasciclin-like arabinogalactan family protein"/>
    <property type="match status" value="2"/>
</dbReference>
<dbReference type="Gramene" id="QL05p063092:mrna">
    <property type="protein sequence ID" value="QL05p063092:mrna"/>
    <property type="gene ID" value="QL05p063092"/>
</dbReference>
<dbReference type="AlphaFoldDB" id="A0A7N2LSK6"/>
<dbReference type="SMART" id="SM00554">
    <property type="entry name" value="FAS1"/>
    <property type="match status" value="2"/>
</dbReference>
<dbReference type="EnsemblPlants" id="QL05p063092:mrna">
    <property type="protein sequence ID" value="QL05p063092:mrna"/>
    <property type="gene ID" value="QL05p063092"/>
</dbReference>
<dbReference type="InterPro" id="IPR052806">
    <property type="entry name" value="Fasciclin-like_AGP"/>
</dbReference>
<feature type="region of interest" description="Disordered" evidence="2">
    <location>
        <begin position="18"/>
        <end position="113"/>
    </location>
</feature>
<dbReference type="InterPro" id="IPR036378">
    <property type="entry name" value="FAS1_dom_sf"/>
</dbReference>
<feature type="chain" id="PRO_5029772198" description="FAS1 domain-containing protein" evidence="3">
    <location>
        <begin position="20"/>
        <end position="673"/>
    </location>
</feature>
<evidence type="ECO:0000313" key="5">
    <source>
        <dbReference type="EnsemblPlants" id="QL05p063092:mrna"/>
    </source>
</evidence>